<keyword evidence="1" id="KW-0689">Ribosomal protein</keyword>
<keyword evidence="1" id="KW-0150">Chloroplast</keyword>
<dbReference type="GO" id="GO:0005840">
    <property type="term" value="C:ribosome"/>
    <property type="evidence" value="ECO:0007669"/>
    <property type="project" value="UniProtKB-KW"/>
</dbReference>
<keyword evidence="1" id="KW-0687">Ribonucleoprotein</keyword>
<organism evidence="1">
    <name type="scientific">Lathyrus sativus</name>
    <name type="common">White vetchling</name>
    <dbReference type="NCBI Taxonomy" id="3860"/>
    <lineage>
        <taxon>Eukaryota</taxon>
        <taxon>Viridiplantae</taxon>
        <taxon>Streptophyta</taxon>
        <taxon>Embryophyta</taxon>
        <taxon>Tracheophyta</taxon>
        <taxon>Spermatophyta</taxon>
        <taxon>Magnoliopsida</taxon>
        <taxon>eudicotyledons</taxon>
        <taxon>Gunneridae</taxon>
        <taxon>Pentapetalae</taxon>
        <taxon>rosids</taxon>
        <taxon>fabids</taxon>
        <taxon>Fabales</taxon>
        <taxon>Fabaceae</taxon>
        <taxon>Papilionoideae</taxon>
        <taxon>50 kb inversion clade</taxon>
        <taxon>NPAAA clade</taxon>
        <taxon>Hologalegina</taxon>
        <taxon>IRL clade</taxon>
        <taxon>Fabeae</taxon>
        <taxon>Lathyrus</taxon>
    </lineage>
</organism>
<dbReference type="AlphaFoldDB" id="A0A0F6NG96"/>
<protein>
    <submittedName>
        <fullName evidence="1">Ribosomal protein L23</fullName>
    </submittedName>
</protein>
<proteinExistence type="predicted"/>
<geneLocation type="chloroplast" evidence="1"/>
<evidence type="ECO:0000313" key="1">
    <source>
        <dbReference type="EMBL" id="AIK21272.1"/>
    </source>
</evidence>
<keyword evidence="1" id="KW-0934">Plastid</keyword>
<accession>A0A0F6NG96</accession>
<dbReference type="EMBL" id="KJ806201">
    <property type="protein sequence ID" value="AIK21272.1"/>
    <property type="molecule type" value="Genomic_DNA"/>
</dbReference>
<gene>
    <name evidence="1" type="primary">rpl23</name>
</gene>
<sequence>MDDGLPRNGRRMRPIMGHTMHYKRMIIMLEPAYSIP</sequence>
<reference evidence="1" key="1">
    <citation type="submission" date="2014-05" db="EMBL/GenBank/DDBJ databases">
        <title>Autopolyploid origin of Lathyrus venosus.</title>
        <authorList>
            <person name="Sveinsson S."/>
            <person name="Cronk Q."/>
        </authorList>
    </citation>
    <scope>NUCLEOTIDE SEQUENCE</scope>
</reference>
<name>A0A0F6NG96_LATSA</name>